<comment type="function">
    <text evidence="2 7">Catalyzes the formation of N(7)-methylguanine at position 46 (m7G46) in tRNA.</text>
</comment>
<evidence type="ECO:0000256" key="3">
    <source>
        <dbReference type="ARBA" id="ARBA00022603"/>
    </source>
</evidence>
<evidence type="ECO:0000256" key="6">
    <source>
        <dbReference type="ARBA" id="ARBA00022694"/>
    </source>
</evidence>
<reference evidence="8 9" key="1">
    <citation type="submission" date="2019-12" db="EMBL/GenBank/DDBJ databases">
        <title>Microbes associate with the intestines of laboratory mice.</title>
        <authorList>
            <person name="Navarre W."/>
            <person name="Wong E."/>
        </authorList>
    </citation>
    <scope>NUCLEOTIDE SEQUENCE [LARGE SCALE GENOMIC DNA]</scope>
    <source>
        <strain evidence="8 9">NM82_D38</strain>
    </source>
</reference>
<accession>A0A6L6YKW4</accession>
<organism evidence="8 9">
    <name type="scientific">Parasutterella muris</name>
    <dbReference type="NCBI Taxonomy" id="2565572"/>
    <lineage>
        <taxon>Bacteria</taxon>
        <taxon>Pseudomonadati</taxon>
        <taxon>Pseudomonadota</taxon>
        <taxon>Betaproteobacteria</taxon>
        <taxon>Burkholderiales</taxon>
        <taxon>Sutterellaceae</taxon>
        <taxon>Parasutterella</taxon>
    </lineage>
</organism>
<dbReference type="NCBIfam" id="TIGR00091">
    <property type="entry name" value="tRNA (guanosine(46)-N7)-methyltransferase TrmB"/>
    <property type="match status" value="1"/>
</dbReference>
<dbReference type="AlphaFoldDB" id="A0A6L6YKW4"/>
<dbReference type="Gene3D" id="3.40.50.150">
    <property type="entry name" value="Vaccinia Virus protein VP39"/>
    <property type="match status" value="1"/>
</dbReference>
<dbReference type="EC" id="2.1.1.33" evidence="7"/>
<evidence type="ECO:0000313" key="8">
    <source>
        <dbReference type="EMBL" id="MVX57429.1"/>
    </source>
</evidence>
<evidence type="ECO:0000256" key="5">
    <source>
        <dbReference type="ARBA" id="ARBA00022691"/>
    </source>
</evidence>
<evidence type="ECO:0000313" key="9">
    <source>
        <dbReference type="Proteomes" id="UP000472580"/>
    </source>
</evidence>
<dbReference type="HAMAP" id="MF_01057">
    <property type="entry name" value="tRNA_methyltr_TrmB"/>
    <property type="match status" value="1"/>
</dbReference>
<comment type="similarity">
    <text evidence="7">Belongs to the class I-like SAM-binding methyltransferase superfamily. TrmB family.</text>
</comment>
<dbReference type="InterPro" id="IPR055361">
    <property type="entry name" value="tRNA_methyltr_TrmB_bact"/>
</dbReference>
<keyword evidence="3 7" id="KW-0489">Methyltransferase</keyword>
<feature type="binding site" evidence="7">
    <location>
        <position position="179"/>
    </location>
    <ligand>
        <name>substrate</name>
    </ligand>
</feature>
<keyword evidence="4 7" id="KW-0808">Transferase</keyword>
<dbReference type="GO" id="GO:0008176">
    <property type="term" value="F:tRNA (guanine(46)-N7)-methyltransferase activity"/>
    <property type="evidence" value="ECO:0007669"/>
    <property type="project" value="UniProtKB-UniRule"/>
</dbReference>
<feature type="binding site" evidence="7">
    <location>
        <position position="68"/>
    </location>
    <ligand>
        <name>S-adenosyl-L-methionine</name>
        <dbReference type="ChEBI" id="CHEBI:59789"/>
    </ligand>
</feature>
<dbReference type="GO" id="GO:0043527">
    <property type="term" value="C:tRNA methyltransferase complex"/>
    <property type="evidence" value="ECO:0007669"/>
    <property type="project" value="TreeGrafter"/>
</dbReference>
<dbReference type="CDD" id="cd02440">
    <property type="entry name" value="AdoMet_MTases"/>
    <property type="match status" value="1"/>
</dbReference>
<comment type="caution">
    <text evidence="7">Lacks conserved residue(s) required for the propagation of feature annotation.</text>
</comment>
<dbReference type="PROSITE" id="PS51625">
    <property type="entry name" value="SAM_MT_TRMB"/>
    <property type="match status" value="1"/>
</dbReference>
<evidence type="ECO:0000256" key="4">
    <source>
        <dbReference type="ARBA" id="ARBA00022679"/>
    </source>
</evidence>
<keyword evidence="6 7" id="KW-0819">tRNA processing</keyword>
<evidence type="ECO:0000256" key="2">
    <source>
        <dbReference type="ARBA" id="ARBA00003015"/>
    </source>
</evidence>
<dbReference type="EMBL" id="WSRP01000030">
    <property type="protein sequence ID" value="MVX57429.1"/>
    <property type="molecule type" value="Genomic_DNA"/>
</dbReference>
<dbReference type="Proteomes" id="UP000472580">
    <property type="component" value="Unassembled WGS sequence"/>
</dbReference>
<keyword evidence="5 7" id="KW-0949">S-adenosyl-L-methionine</keyword>
<evidence type="ECO:0000256" key="1">
    <source>
        <dbReference type="ARBA" id="ARBA00000142"/>
    </source>
</evidence>
<gene>
    <name evidence="7 8" type="primary">trmB</name>
    <name evidence="8" type="ORF">E5987_09495</name>
</gene>
<feature type="binding site" evidence="7">
    <location>
        <position position="93"/>
    </location>
    <ligand>
        <name>S-adenosyl-L-methionine</name>
        <dbReference type="ChEBI" id="CHEBI:59789"/>
    </ligand>
</feature>
<sequence>MKTPLTPEQIEELKKKHIRSFCMRRGHISSAQEKALEELLPLYQIQYDPNTKLSSKEIFGNDNPVVLEIGCGMGETTAAIAQAHPEINFIGCEVFAAGVGALSKRIRDMDLKNIRIFRHDAVEVVRDMIEDNTLAGVHIFFPDPWRKARHHKRRLINDAFMKLLVPKIKTGGYFHSATDWENYAEQMLEVLSRTEGLKNLHEGAAPEPKNPLIDRPTTKFNERGNRLGHGCWDFVFIKQ</sequence>
<dbReference type="SUPFAM" id="SSF53335">
    <property type="entry name" value="S-adenosyl-L-methionine-dependent methyltransferases"/>
    <property type="match status" value="1"/>
</dbReference>
<feature type="binding site" evidence="7">
    <location>
        <position position="143"/>
    </location>
    <ligand>
        <name>S-adenosyl-L-methionine</name>
        <dbReference type="ChEBI" id="CHEBI:59789"/>
    </ligand>
</feature>
<comment type="pathway">
    <text evidence="7">tRNA modification; N(7)-methylguanine-tRNA biosynthesis.</text>
</comment>
<dbReference type="OrthoDB" id="9802090at2"/>
<feature type="binding site" evidence="7">
    <location>
        <position position="120"/>
    </location>
    <ligand>
        <name>S-adenosyl-L-methionine</name>
        <dbReference type="ChEBI" id="CHEBI:59789"/>
    </ligand>
</feature>
<keyword evidence="9" id="KW-1185">Reference proteome</keyword>
<feature type="binding site" evidence="7">
    <location>
        <position position="147"/>
    </location>
    <ligand>
        <name>substrate</name>
    </ligand>
</feature>
<proteinExistence type="inferred from homology"/>
<dbReference type="InterPro" id="IPR029063">
    <property type="entry name" value="SAM-dependent_MTases_sf"/>
</dbReference>
<dbReference type="PANTHER" id="PTHR23417:SF14">
    <property type="entry name" value="PENTACOTRIPEPTIDE-REPEAT REGION OF PRORP DOMAIN-CONTAINING PROTEIN"/>
    <property type="match status" value="1"/>
</dbReference>
<protein>
    <recommendedName>
        <fullName evidence="7">tRNA (guanine-N(7)-)-methyltransferase</fullName>
        <ecNumber evidence="7">2.1.1.33</ecNumber>
    </recommendedName>
    <alternativeName>
        <fullName evidence="7">tRNA (guanine(46)-N(7))-methyltransferase</fullName>
    </alternativeName>
    <alternativeName>
        <fullName evidence="7">tRNA(m7G46)-methyltransferase</fullName>
    </alternativeName>
</protein>
<dbReference type="UniPathway" id="UPA00989"/>
<name>A0A6L6YKW4_9BURK</name>
<comment type="caution">
    <text evidence="8">The sequence shown here is derived from an EMBL/GenBank/DDBJ whole genome shotgun (WGS) entry which is preliminary data.</text>
</comment>
<dbReference type="PANTHER" id="PTHR23417">
    <property type="entry name" value="3-DEOXY-D-MANNO-OCTULOSONIC-ACID TRANSFERASE/TRNA GUANINE-N 7 - -METHYLTRANSFERASE"/>
    <property type="match status" value="1"/>
</dbReference>
<dbReference type="RefSeq" id="WP_160335851.1">
    <property type="nucleotide sequence ID" value="NZ_CALPCR010000006.1"/>
</dbReference>
<dbReference type="InterPro" id="IPR003358">
    <property type="entry name" value="tRNA_(Gua-N-7)_MeTrfase_Trmb"/>
</dbReference>
<evidence type="ECO:0000256" key="7">
    <source>
        <dbReference type="HAMAP-Rule" id="MF_01057"/>
    </source>
</evidence>
<dbReference type="Pfam" id="PF02390">
    <property type="entry name" value="Methyltransf_4"/>
    <property type="match status" value="1"/>
</dbReference>
<comment type="catalytic activity">
    <reaction evidence="1 7">
        <text>guanosine(46) in tRNA + S-adenosyl-L-methionine = N(7)-methylguanosine(46) in tRNA + S-adenosyl-L-homocysteine</text>
        <dbReference type="Rhea" id="RHEA:42708"/>
        <dbReference type="Rhea" id="RHEA-COMP:10188"/>
        <dbReference type="Rhea" id="RHEA-COMP:10189"/>
        <dbReference type="ChEBI" id="CHEBI:57856"/>
        <dbReference type="ChEBI" id="CHEBI:59789"/>
        <dbReference type="ChEBI" id="CHEBI:74269"/>
        <dbReference type="ChEBI" id="CHEBI:74480"/>
        <dbReference type="EC" id="2.1.1.33"/>
    </reaction>
</comment>